<feature type="region of interest" description="Disordered" evidence="7">
    <location>
        <begin position="286"/>
        <end position="318"/>
    </location>
</feature>
<keyword evidence="8" id="KW-0812">Transmembrane</keyword>
<keyword evidence="4" id="KW-0411">Iron-sulfur</keyword>
<feature type="transmembrane region" description="Helical" evidence="8">
    <location>
        <begin position="146"/>
        <end position="168"/>
    </location>
</feature>
<dbReference type="Gene3D" id="2.102.10.10">
    <property type="entry name" value="Rieske [2Fe-2S] iron-sulphur domain"/>
    <property type="match status" value="1"/>
</dbReference>
<dbReference type="EMBL" id="CP051627">
    <property type="protein sequence ID" value="UPT19735.1"/>
    <property type="molecule type" value="Genomic_DNA"/>
</dbReference>
<accession>A0ABY4KXH0</accession>
<keyword evidence="8" id="KW-1133">Transmembrane helix</keyword>
<gene>
    <name evidence="10" type="ORF">FOF52_01100</name>
</gene>
<reference evidence="10 11" key="1">
    <citation type="submission" date="2020-04" db="EMBL/GenBank/DDBJ databases">
        <title>Thermobifida alba genome sequencing and assembly.</title>
        <authorList>
            <person name="Luzics S."/>
            <person name="Horvath B."/>
            <person name="Nagy I."/>
            <person name="Toth A."/>
            <person name="Nagy I."/>
            <person name="Kukolya J."/>
        </authorList>
    </citation>
    <scope>NUCLEOTIDE SEQUENCE [LARGE SCALE GENOMIC DNA]</scope>
    <source>
        <strain evidence="10 11">DSM 43795</strain>
    </source>
</reference>
<dbReference type="InterPro" id="IPR019251">
    <property type="entry name" value="DUF2231_TM"/>
</dbReference>
<evidence type="ECO:0000256" key="5">
    <source>
        <dbReference type="ARBA" id="ARBA00034078"/>
    </source>
</evidence>
<dbReference type="Pfam" id="PF09990">
    <property type="entry name" value="DUF2231"/>
    <property type="match status" value="1"/>
</dbReference>
<dbReference type="InterPro" id="IPR017941">
    <property type="entry name" value="Rieske_2Fe-2S"/>
</dbReference>
<dbReference type="Proteomes" id="UP000832041">
    <property type="component" value="Chromosome"/>
</dbReference>
<feature type="transmembrane region" description="Helical" evidence="8">
    <location>
        <begin position="116"/>
        <end position="134"/>
    </location>
</feature>
<keyword evidence="1" id="KW-0001">2Fe-2S</keyword>
<keyword evidence="2" id="KW-0479">Metal-binding</keyword>
<keyword evidence="3" id="KW-0408">Iron</keyword>
<protein>
    <submittedName>
        <fullName evidence="10">Rieske 2Fe-2S domain-containing protein</fullName>
    </submittedName>
</protein>
<dbReference type="PROSITE" id="PS51296">
    <property type="entry name" value="RIESKE"/>
    <property type="match status" value="1"/>
</dbReference>
<evidence type="ECO:0000256" key="7">
    <source>
        <dbReference type="SAM" id="MobiDB-lite"/>
    </source>
</evidence>
<dbReference type="SUPFAM" id="SSF50022">
    <property type="entry name" value="ISP domain"/>
    <property type="match status" value="1"/>
</dbReference>
<evidence type="ECO:0000313" key="10">
    <source>
        <dbReference type="EMBL" id="UPT19735.1"/>
    </source>
</evidence>
<dbReference type="PANTHER" id="PTHR21496:SF0">
    <property type="entry name" value="RIESKE DOMAIN-CONTAINING PROTEIN"/>
    <property type="match status" value="1"/>
</dbReference>
<dbReference type="Pfam" id="PF00355">
    <property type="entry name" value="Rieske"/>
    <property type="match status" value="1"/>
</dbReference>
<organism evidence="10 11">
    <name type="scientific">Thermobifida alba</name>
    <name type="common">Thermomonospora alba</name>
    <dbReference type="NCBI Taxonomy" id="53522"/>
    <lineage>
        <taxon>Bacteria</taxon>
        <taxon>Bacillati</taxon>
        <taxon>Actinomycetota</taxon>
        <taxon>Actinomycetes</taxon>
        <taxon>Streptosporangiales</taxon>
        <taxon>Nocardiopsidaceae</taxon>
        <taxon>Thermobifida</taxon>
    </lineage>
</organism>
<evidence type="ECO:0000256" key="4">
    <source>
        <dbReference type="ARBA" id="ARBA00023014"/>
    </source>
</evidence>
<dbReference type="PANTHER" id="PTHR21496">
    <property type="entry name" value="FERREDOXIN-RELATED"/>
    <property type="match status" value="1"/>
</dbReference>
<sequence length="318" mass="33859">MRLGEPIRKIERYERLDRIAAFAKQLVDRAIPEGGKARDLLHGVPLGHPAHPVLVQVPIGAWLSATLLDMVPGSGPGLRRSAHLLVNVGLLAAVPTAVAGWVDLTRQHERQQRTGVVHALTNGAGIALFGLSSLARSRGQHPMGALLGAMGMGAVAVGGMLGGHLSYYRASGANRADYLIDRMPSDWQEIGRVEDFPEGRPTRADVGEVPLAVVRTGGQVRALVGVCAHLGGPLDQGEIVDGDCIRCPWHGSTFRAADGVVVHGPATAAQPMMEVSVRNGVVRVRRPKDRPVMEVPRPRDETRERTRAKARGGSPATG</sequence>
<name>A0ABY4KXH0_THEAE</name>
<keyword evidence="8" id="KW-0472">Membrane</keyword>
<evidence type="ECO:0000313" key="11">
    <source>
        <dbReference type="Proteomes" id="UP000832041"/>
    </source>
</evidence>
<evidence type="ECO:0000256" key="8">
    <source>
        <dbReference type="SAM" id="Phobius"/>
    </source>
</evidence>
<feature type="compositionally biased region" description="Basic and acidic residues" evidence="7">
    <location>
        <begin position="289"/>
        <end position="307"/>
    </location>
</feature>
<feature type="domain" description="Rieske" evidence="9">
    <location>
        <begin position="187"/>
        <end position="284"/>
    </location>
</feature>
<evidence type="ECO:0000256" key="2">
    <source>
        <dbReference type="ARBA" id="ARBA00022723"/>
    </source>
</evidence>
<proteinExistence type="inferred from homology"/>
<evidence type="ECO:0000259" key="9">
    <source>
        <dbReference type="PROSITE" id="PS51296"/>
    </source>
</evidence>
<evidence type="ECO:0000256" key="3">
    <source>
        <dbReference type="ARBA" id="ARBA00023004"/>
    </source>
</evidence>
<dbReference type="CDD" id="cd03467">
    <property type="entry name" value="Rieske"/>
    <property type="match status" value="1"/>
</dbReference>
<dbReference type="RefSeq" id="WP_248591961.1">
    <property type="nucleotide sequence ID" value="NZ_BAABEB010000001.1"/>
</dbReference>
<dbReference type="InterPro" id="IPR036922">
    <property type="entry name" value="Rieske_2Fe-2S_sf"/>
</dbReference>
<keyword evidence="11" id="KW-1185">Reference proteome</keyword>
<comment type="cofactor">
    <cofactor evidence="5">
        <name>[2Fe-2S] cluster</name>
        <dbReference type="ChEBI" id="CHEBI:190135"/>
    </cofactor>
</comment>
<evidence type="ECO:0000256" key="6">
    <source>
        <dbReference type="ARBA" id="ARBA00038001"/>
    </source>
</evidence>
<comment type="similarity">
    <text evidence="6">Belongs to the bacterial ring-hydroxylating dioxygenase ferredoxin component family.</text>
</comment>
<evidence type="ECO:0000256" key="1">
    <source>
        <dbReference type="ARBA" id="ARBA00022714"/>
    </source>
</evidence>
<feature type="transmembrane region" description="Helical" evidence="8">
    <location>
        <begin position="84"/>
        <end position="104"/>
    </location>
</feature>